<dbReference type="OMA" id="STLMQYP"/>
<feature type="signal peptide" evidence="1">
    <location>
        <begin position="1"/>
        <end position="19"/>
    </location>
</feature>
<dbReference type="KEGG" id="pvl:AOB99_07090"/>
<proteinExistence type="predicted"/>
<evidence type="ECO:0000313" key="2">
    <source>
        <dbReference type="EMBL" id="EKW9775580.1"/>
    </source>
</evidence>
<dbReference type="OrthoDB" id="6519165at2"/>
<reference evidence="3 4" key="1">
    <citation type="submission" date="2018-06" db="EMBL/GenBank/DDBJ databases">
        <authorList>
            <consortium name="Pathogen Informatics"/>
            <person name="Doyle S."/>
        </authorList>
    </citation>
    <scope>NUCLEOTIDE SEQUENCE [LARGE SCALE GENOMIC DNA]</scope>
    <source>
        <strain evidence="3 4">NCTC11938</strain>
    </source>
</reference>
<dbReference type="RefSeq" id="WP_004242565.1">
    <property type="nucleotide sequence ID" value="NZ_ABFCQN020000013.1"/>
</dbReference>
<dbReference type="Proteomes" id="UP001171165">
    <property type="component" value="Unassembled WGS sequence"/>
</dbReference>
<gene>
    <name evidence="3" type="ORF">NCTC11938_00686</name>
    <name evidence="2" type="ORF">PW210_001383</name>
</gene>
<evidence type="ECO:0000313" key="3">
    <source>
        <dbReference type="EMBL" id="SUC18360.1"/>
    </source>
</evidence>
<sequence>MKRFLFAGILMLFSFQTFSAPISTVSKLQFGDAWPFTREEVMLNCRADGAWFVINPATLAQYPLNNIAMEQMKSGKVNAQLIDSILLPDPNTPDKKKSLEAIESAFLSLCEKN</sequence>
<keyword evidence="1" id="KW-0732">Signal</keyword>
<dbReference type="InterPro" id="IPR019648">
    <property type="entry name" value="YebY"/>
</dbReference>
<dbReference type="GeneID" id="6803156"/>
<organism evidence="3 4">
    <name type="scientific">Proteus mirabilis</name>
    <dbReference type="NCBI Taxonomy" id="584"/>
    <lineage>
        <taxon>Bacteria</taxon>
        <taxon>Pseudomonadati</taxon>
        <taxon>Pseudomonadota</taxon>
        <taxon>Gammaproteobacteria</taxon>
        <taxon>Enterobacterales</taxon>
        <taxon>Morganellaceae</taxon>
        <taxon>Proteus</taxon>
    </lineage>
</organism>
<protein>
    <submittedName>
        <fullName evidence="3">Protein of uncharacterized function (DUF2511)</fullName>
    </submittedName>
    <submittedName>
        <fullName evidence="2">YebY family protein</fullName>
    </submittedName>
</protein>
<dbReference type="AlphaFoldDB" id="A0A367D6W0"/>
<evidence type="ECO:0000313" key="4">
    <source>
        <dbReference type="Proteomes" id="UP000254191"/>
    </source>
</evidence>
<name>A0A367D6W0_PROMI</name>
<dbReference type="EMBL" id="UGTS01000004">
    <property type="protein sequence ID" value="SUC18360.1"/>
    <property type="molecule type" value="Genomic_DNA"/>
</dbReference>
<feature type="chain" id="PRO_5044074439" evidence="1">
    <location>
        <begin position="20"/>
        <end position="113"/>
    </location>
</feature>
<reference evidence="2" key="2">
    <citation type="submission" date="2023-06" db="EMBL/GenBank/DDBJ databases">
        <authorList>
            <consortium name="Clinical and Environmental Microbiology Branch: Whole genome sequencing antimicrobial resistance pathogens in the healthcare setting"/>
        </authorList>
    </citation>
    <scope>NUCLEOTIDE SEQUENCE</scope>
    <source>
        <strain evidence="2">Microbial</strain>
    </source>
</reference>
<evidence type="ECO:0000256" key="1">
    <source>
        <dbReference type="SAM" id="SignalP"/>
    </source>
</evidence>
<dbReference type="EMBL" id="ABKSPD020000004">
    <property type="protein sequence ID" value="EKW9775580.1"/>
    <property type="molecule type" value="Genomic_DNA"/>
</dbReference>
<dbReference type="Proteomes" id="UP000254191">
    <property type="component" value="Unassembled WGS sequence"/>
</dbReference>
<dbReference type="Pfam" id="PF10709">
    <property type="entry name" value="DUF2511"/>
    <property type="match status" value="1"/>
</dbReference>
<accession>A0A367D6W0</accession>